<keyword evidence="2" id="KW-1185">Reference proteome</keyword>
<gene>
    <name evidence="1" type="ORF">QYF61_007725</name>
</gene>
<proteinExistence type="predicted"/>
<dbReference type="Proteomes" id="UP001333110">
    <property type="component" value="Unassembled WGS sequence"/>
</dbReference>
<dbReference type="AlphaFoldDB" id="A0AAN7RVW9"/>
<evidence type="ECO:0000313" key="2">
    <source>
        <dbReference type="Proteomes" id="UP001333110"/>
    </source>
</evidence>
<sequence>MLDHPFSKEIFPNIQSKPPLAQLKAVSSCPITCYLGEETDPHLSTTSFQVVVESDKVSPQPPFLRAKQSQFPQPLLIRLTLHQLCCPSLDTLQHLSVLLVLRGPKVNTVFEVRPHQCRVQGHDHFPSPAGHAIFDTSQDAIYCQLSTE</sequence>
<reference evidence="1 2" key="1">
    <citation type="journal article" date="2023" name="J. Hered.">
        <title>Chromosome-level genome of the wood stork (Mycteria americana) provides insight into avian chromosome evolution.</title>
        <authorList>
            <person name="Flamio R. Jr."/>
            <person name="Ramstad K.M."/>
        </authorList>
    </citation>
    <scope>NUCLEOTIDE SEQUENCE [LARGE SCALE GENOMIC DNA]</scope>
    <source>
        <strain evidence="1">JAX WOST 10</strain>
    </source>
</reference>
<dbReference type="EMBL" id="JAUNZN010000018">
    <property type="protein sequence ID" value="KAK4810751.1"/>
    <property type="molecule type" value="Genomic_DNA"/>
</dbReference>
<protein>
    <submittedName>
        <fullName evidence="1">Uncharacterized protein</fullName>
    </submittedName>
</protein>
<name>A0AAN7RVW9_MYCAM</name>
<organism evidence="1 2">
    <name type="scientific">Mycteria americana</name>
    <name type="common">Wood stork</name>
    <dbReference type="NCBI Taxonomy" id="33587"/>
    <lineage>
        <taxon>Eukaryota</taxon>
        <taxon>Metazoa</taxon>
        <taxon>Chordata</taxon>
        <taxon>Craniata</taxon>
        <taxon>Vertebrata</taxon>
        <taxon>Euteleostomi</taxon>
        <taxon>Archelosauria</taxon>
        <taxon>Archosauria</taxon>
        <taxon>Dinosauria</taxon>
        <taxon>Saurischia</taxon>
        <taxon>Theropoda</taxon>
        <taxon>Coelurosauria</taxon>
        <taxon>Aves</taxon>
        <taxon>Neognathae</taxon>
        <taxon>Neoaves</taxon>
        <taxon>Aequornithes</taxon>
        <taxon>Ciconiiformes</taxon>
        <taxon>Ciconiidae</taxon>
        <taxon>Mycteria</taxon>
    </lineage>
</organism>
<accession>A0AAN7RVW9</accession>
<evidence type="ECO:0000313" key="1">
    <source>
        <dbReference type="EMBL" id="KAK4810751.1"/>
    </source>
</evidence>
<comment type="caution">
    <text evidence="1">The sequence shown here is derived from an EMBL/GenBank/DDBJ whole genome shotgun (WGS) entry which is preliminary data.</text>
</comment>